<reference evidence="3" key="1">
    <citation type="submission" date="2017-07" db="EMBL/GenBank/DDBJ databases">
        <title>Taro Niue Genome Assembly and Annotation.</title>
        <authorList>
            <person name="Atibalentja N."/>
            <person name="Keating K."/>
            <person name="Fields C.J."/>
        </authorList>
    </citation>
    <scope>NUCLEOTIDE SEQUENCE</scope>
    <source>
        <strain evidence="3">Niue_2</strain>
        <tissue evidence="3">Leaf</tissue>
    </source>
</reference>
<dbReference type="InterPro" id="IPR019159">
    <property type="entry name" value="CCDC93_CC"/>
</dbReference>
<dbReference type="InterPro" id="IPR039116">
    <property type="entry name" value="CCDC93"/>
</dbReference>
<feature type="domain" description="CCDC93 coiled-coil" evidence="2">
    <location>
        <begin position="63"/>
        <end position="340"/>
    </location>
</feature>
<organism evidence="3 4">
    <name type="scientific">Colocasia esculenta</name>
    <name type="common">Wild taro</name>
    <name type="synonym">Arum esculentum</name>
    <dbReference type="NCBI Taxonomy" id="4460"/>
    <lineage>
        <taxon>Eukaryota</taxon>
        <taxon>Viridiplantae</taxon>
        <taxon>Streptophyta</taxon>
        <taxon>Embryophyta</taxon>
        <taxon>Tracheophyta</taxon>
        <taxon>Spermatophyta</taxon>
        <taxon>Magnoliopsida</taxon>
        <taxon>Liliopsida</taxon>
        <taxon>Araceae</taxon>
        <taxon>Aroideae</taxon>
        <taxon>Colocasieae</taxon>
        <taxon>Colocasia</taxon>
    </lineage>
</organism>
<dbReference type="OrthoDB" id="16092at2759"/>
<feature type="region of interest" description="Disordered" evidence="1">
    <location>
        <begin position="1"/>
        <end position="43"/>
    </location>
</feature>
<evidence type="ECO:0000313" key="4">
    <source>
        <dbReference type="Proteomes" id="UP000652761"/>
    </source>
</evidence>
<protein>
    <recommendedName>
        <fullName evidence="2">CCDC93 coiled-coil domain-containing protein</fullName>
    </recommendedName>
</protein>
<keyword evidence="4" id="KW-1185">Reference proteome</keyword>
<dbReference type="Proteomes" id="UP000652761">
    <property type="component" value="Unassembled WGS sequence"/>
</dbReference>
<dbReference type="PANTHER" id="PTHR16441">
    <property type="entry name" value="FIDIPIDINE"/>
    <property type="match status" value="1"/>
</dbReference>
<name>A0A843WKU7_COLES</name>
<comment type="caution">
    <text evidence="3">The sequence shown here is derived from an EMBL/GenBank/DDBJ whole genome shotgun (WGS) entry which is preliminary data.</text>
</comment>
<dbReference type="AlphaFoldDB" id="A0A843WKU7"/>
<proteinExistence type="predicted"/>
<dbReference type="EMBL" id="NMUH01003023">
    <property type="protein sequence ID" value="MQM03380.1"/>
    <property type="molecule type" value="Genomic_DNA"/>
</dbReference>
<gene>
    <name evidence="3" type="ORF">Taro_036160</name>
</gene>
<dbReference type="GO" id="GO:0006893">
    <property type="term" value="P:Golgi to plasma membrane transport"/>
    <property type="evidence" value="ECO:0007669"/>
    <property type="project" value="TreeGrafter"/>
</dbReference>
<feature type="compositionally biased region" description="Low complexity" evidence="1">
    <location>
        <begin position="19"/>
        <end position="40"/>
    </location>
</feature>
<sequence length="344" mass="38831">MASAGRGEQNTGPPPPAPEAGGLALSDAAADGPGDGFFPDQAPEDQLQAISVLQDIEVGEMTLPKLENEYNQRKLSKHALQSISTELDKRKIDLLGEIQLLCQRLKSEGPRDAVERLMSVLEVLKDLGQRESDFQSCCRQKCTSMELGIMELEKDIYNDDGNKVNGTDLDQSIIDAHEKLNFVKRELGAKLRGILSLKRQIDDVPVQSELIQYEQRFAELNVQIQERLRQTRKHYDTYNALLEIKELMLKEISLLNSINSQFQQAIVNTAGRSKLIDSMEAILRGTQQKLKKVEIDLDLGQRSRDSLKEKYSTTMAAQRRFSSLLKTFQEECEKHERLQNLTSA</sequence>
<evidence type="ECO:0000259" key="2">
    <source>
        <dbReference type="Pfam" id="PF09762"/>
    </source>
</evidence>
<evidence type="ECO:0000256" key="1">
    <source>
        <dbReference type="SAM" id="MobiDB-lite"/>
    </source>
</evidence>
<dbReference type="PANTHER" id="PTHR16441:SF0">
    <property type="entry name" value="COILED-COIL DOMAIN-CONTAINING PROTEIN 93"/>
    <property type="match status" value="1"/>
</dbReference>
<dbReference type="Pfam" id="PF09762">
    <property type="entry name" value="CCDC93_CC"/>
    <property type="match status" value="1"/>
</dbReference>
<accession>A0A843WKU7</accession>
<evidence type="ECO:0000313" key="3">
    <source>
        <dbReference type="EMBL" id="MQM03380.1"/>
    </source>
</evidence>